<dbReference type="Gene3D" id="3.40.50.2020">
    <property type="match status" value="1"/>
</dbReference>
<name>A0A0G0QTM8_9BACT</name>
<evidence type="ECO:0000259" key="2">
    <source>
        <dbReference type="Pfam" id="PF00156"/>
    </source>
</evidence>
<evidence type="ECO:0000313" key="3">
    <source>
        <dbReference type="EMBL" id="KKR40676.1"/>
    </source>
</evidence>
<dbReference type="EMBL" id="LBXZ01000006">
    <property type="protein sequence ID" value="KKR40676.1"/>
    <property type="molecule type" value="Genomic_DNA"/>
</dbReference>
<proteinExistence type="inferred from homology"/>
<dbReference type="PANTHER" id="PTHR47505:SF1">
    <property type="entry name" value="DNA UTILIZATION PROTEIN YHGH"/>
    <property type="match status" value="1"/>
</dbReference>
<comment type="similarity">
    <text evidence="1">Belongs to the ComF/GntX family.</text>
</comment>
<dbReference type="InterPro" id="IPR029057">
    <property type="entry name" value="PRTase-like"/>
</dbReference>
<accession>A0A0G0QTM8</accession>
<evidence type="ECO:0000256" key="1">
    <source>
        <dbReference type="ARBA" id="ARBA00008007"/>
    </source>
</evidence>
<dbReference type="AlphaFoldDB" id="A0A0G0QTM8"/>
<dbReference type="PANTHER" id="PTHR47505">
    <property type="entry name" value="DNA UTILIZATION PROTEIN YHGH"/>
    <property type="match status" value="1"/>
</dbReference>
<dbReference type="GO" id="GO:0016757">
    <property type="term" value="F:glycosyltransferase activity"/>
    <property type="evidence" value="ECO:0007669"/>
    <property type="project" value="UniProtKB-KW"/>
</dbReference>
<dbReference type="InterPro" id="IPR000836">
    <property type="entry name" value="PRTase_dom"/>
</dbReference>
<dbReference type="Pfam" id="PF00156">
    <property type="entry name" value="Pribosyltran"/>
    <property type="match status" value="1"/>
</dbReference>
<evidence type="ECO:0000313" key="4">
    <source>
        <dbReference type="Proteomes" id="UP000034072"/>
    </source>
</evidence>
<feature type="domain" description="Phosphoribosyltransferase" evidence="2">
    <location>
        <begin position="112"/>
        <end position="198"/>
    </location>
</feature>
<dbReference type="Proteomes" id="UP000034072">
    <property type="component" value="Unassembled WGS sequence"/>
</dbReference>
<keyword evidence="3" id="KW-0808">Transferase</keyword>
<dbReference type="CDD" id="cd06223">
    <property type="entry name" value="PRTases_typeI"/>
    <property type="match status" value="1"/>
</dbReference>
<organism evidence="3 4">
    <name type="scientific">Candidatus Yanofskybacteria bacterium GW2011_GWE2_40_11</name>
    <dbReference type="NCBI Taxonomy" id="1619033"/>
    <lineage>
        <taxon>Bacteria</taxon>
        <taxon>Candidatus Yanofskyibacteriota</taxon>
    </lineage>
</organism>
<gene>
    <name evidence="3" type="ORF">UT75_C0006G0055</name>
</gene>
<comment type="caution">
    <text evidence="3">The sequence shown here is derived from an EMBL/GenBank/DDBJ whole genome shotgun (WGS) entry which is preliminary data.</text>
</comment>
<keyword evidence="3" id="KW-0328">Glycosyltransferase</keyword>
<dbReference type="SUPFAM" id="SSF53271">
    <property type="entry name" value="PRTase-like"/>
    <property type="match status" value="1"/>
</dbReference>
<dbReference type="InterPro" id="IPR051910">
    <property type="entry name" value="ComF/GntX_DNA_util-trans"/>
</dbReference>
<protein>
    <submittedName>
        <fullName evidence="3">Phosphoribosyltransferase</fullName>
    </submittedName>
</protein>
<reference evidence="3 4" key="1">
    <citation type="journal article" date="2015" name="Nature">
        <title>rRNA introns, odd ribosomes, and small enigmatic genomes across a large radiation of phyla.</title>
        <authorList>
            <person name="Brown C.T."/>
            <person name="Hug L.A."/>
            <person name="Thomas B.C."/>
            <person name="Sharon I."/>
            <person name="Castelle C.J."/>
            <person name="Singh A."/>
            <person name="Wilkins M.J."/>
            <person name="Williams K.H."/>
            <person name="Banfield J.F."/>
        </authorList>
    </citation>
    <scope>NUCLEOTIDE SEQUENCE [LARGE SCALE GENOMIC DNA]</scope>
</reference>
<sequence length="206" mass="23393">MSDIKINRSFKCIGCKLAVIDGEACWLCRDSVYIDRLFVATEYKDKLIQRSVKYFKYSFIKELSGPLSVLLIKYLGLLGKERKINLFDQSTIVMPVPLSRRRFNWRGFNQAELLAKSIADNFLMPMEVDTIRRREGSVLQASVKDRSVRLENVLNIFEAKDLKYAKGARVILVDDVVTSGATMNECAKVLKENGAREVFGLAIARG</sequence>
<dbReference type="PATRIC" id="fig|1619033.3.peg.538"/>